<evidence type="ECO:0000256" key="2">
    <source>
        <dbReference type="SAM" id="SignalP"/>
    </source>
</evidence>
<feature type="signal peptide" evidence="2">
    <location>
        <begin position="1"/>
        <end position="21"/>
    </location>
</feature>
<keyword evidence="2" id="KW-0732">Signal</keyword>
<gene>
    <name evidence="3" type="primary">Hypp3929</name>
    <name evidence="3" type="ORF">BLAG_LOCUS21507</name>
</gene>
<keyword evidence="1" id="KW-1133">Transmembrane helix</keyword>
<name>A0A8K0A715_BRALA</name>
<dbReference type="EMBL" id="OV696691">
    <property type="protein sequence ID" value="CAH1268626.1"/>
    <property type="molecule type" value="Genomic_DNA"/>
</dbReference>
<proteinExistence type="predicted"/>
<feature type="transmembrane region" description="Helical" evidence="1">
    <location>
        <begin position="52"/>
        <end position="81"/>
    </location>
</feature>
<sequence length="112" mass="11964">MKPGEALLLVVSLTFCTSILAAGPAGQPPFINRLQKHPGWHGNSFSQLRTHLLIGFGVGLPLFILLVICILCVIYHFCFAAEPVVRTEFSRSPHCAVVGGTTRPAAGRGGCH</sequence>
<evidence type="ECO:0000256" key="1">
    <source>
        <dbReference type="SAM" id="Phobius"/>
    </source>
</evidence>
<keyword evidence="1" id="KW-0472">Membrane</keyword>
<organism evidence="3 4">
    <name type="scientific">Branchiostoma lanceolatum</name>
    <name type="common">Common lancelet</name>
    <name type="synonym">Amphioxus lanceolatum</name>
    <dbReference type="NCBI Taxonomy" id="7740"/>
    <lineage>
        <taxon>Eukaryota</taxon>
        <taxon>Metazoa</taxon>
        <taxon>Chordata</taxon>
        <taxon>Cephalochordata</taxon>
        <taxon>Leptocardii</taxon>
        <taxon>Amphioxiformes</taxon>
        <taxon>Branchiostomatidae</taxon>
        <taxon>Branchiostoma</taxon>
    </lineage>
</organism>
<keyword evidence="1" id="KW-0812">Transmembrane</keyword>
<feature type="chain" id="PRO_5035461004" evidence="2">
    <location>
        <begin position="22"/>
        <end position="112"/>
    </location>
</feature>
<reference evidence="3" key="1">
    <citation type="submission" date="2022-01" db="EMBL/GenBank/DDBJ databases">
        <authorList>
            <person name="Braso-Vives M."/>
        </authorList>
    </citation>
    <scope>NUCLEOTIDE SEQUENCE</scope>
</reference>
<protein>
    <submittedName>
        <fullName evidence="3">Hypp3929 protein</fullName>
    </submittedName>
</protein>
<dbReference type="Proteomes" id="UP000838412">
    <property type="component" value="Chromosome 6"/>
</dbReference>
<evidence type="ECO:0000313" key="3">
    <source>
        <dbReference type="EMBL" id="CAH1268626.1"/>
    </source>
</evidence>
<evidence type="ECO:0000313" key="4">
    <source>
        <dbReference type="Proteomes" id="UP000838412"/>
    </source>
</evidence>
<accession>A0A8K0A715</accession>
<keyword evidence="4" id="KW-1185">Reference proteome</keyword>
<dbReference type="AlphaFoldDB" id="A0A8K0A715"/>